<dbReference type="EMBL" id="BRYA01000462">
    <property type="protein sequence ID" value="GMI49102.1"/>
    <property type="molecule type" value="Genomic_DNA"/>
</dbReference>
<dbReference type="AlphaFoldDB" id="A0A9W7GNV8"/>
<evidence type="ECO:0000256" key="1">
    <source>
        <dbReference type="SAM" id="MobiDB-lite"/>
    </source>
</evidence>
<name>A0A9W7GNV8_9STRA</name>
<dbReference type="InterPro" id="IPR035979">
    <property type="entry name" value="RBD_domain_sf"/>
</dbReference>
<accession>A0A9W7GNV8</accession>
<gene>
    <name evidence="2" type="ORF">TrCOL_g7430</name>
</gene>
<dbReference type="Proteomes" id="UP001165065">
    <property type="component" value="Unassembled WGS sequence"/>
</dbReference>
<reference evidence="3" key="1">
    <citation type="journal article" date="2023" name="Commun. Biol.">
        <title>Genome analysis of Parmales, the sister group of diatoms, reveals the evolutionary specialization of diatoms from phago-mixotrophs to photoautotrophs.</title>
        <authorList>
            <person name="Ban H."/>
            <person name="Sato S."/>
            <person name="Yoshikawa S."/>
            <person name="Yamada K."/>
            <person name="Nakamura Y."/>
            <person name="Ichinomiya M."/>
            <person name="Sato N."/>
            <person name="Blanc-Mathieu R."/>
            <person name="Endo H."/>
            <person name="Kuwata A."/>
            <person name="Ogata H."/>
        </authorList>
    </citation>
    <scope>NUCLEOTIDE SEQUENCE [LARGE SCALE GENOMIC DNA]</scope>
</reference>
<organism evidence="2 3">
    <name type="scientific">Triparma columacea</name>
    <dbReference type="NCBI Taxonomy" id="722753"/>
    <lineage>
        <taxon>Eukaryota</taxon>
        <taxon>Sar</taxon>
        <taxon>Stramenopiles</taxon>
        <taxon>Ochrophyta</taxon>
        <taxon>Bolidophyceae</taxon>
        <taxon>Parmales</taxon>
        <taxon>Triparmaceae</taxon>
        <taxon>Triparma</taxon>
    </lineage>
</organism>
<evidence type="ECO:0000313" key="2">
    <source>
        <dbReference type="EMBL" id="GMI49102.1"/>
    </source>
</evidence>
<dbReference type="InterPro" id="IPR012677">
    <property type="entry name" value="Nucleotide-bd_a/b_plait_sf"/>
</dbReference>
<comment type="caution">
    <text evidence="2">The sequence shown here is derived from an EMBL/GenBank/DDBJ whole genome shotgun (WGS) entry which is preliminary data.</text>
</comment>
<evidence type="ECO:0000313" key="3">
    <source>
        <dbReference type="Proteomes" id="UP001165065"/>
    </source>
</evidence>
<protein>
    <submittedName>
        <fullName evidence="2">Uncharacterized protein</fullName>
    </submittedName>
</protein>
<dbReference type="SUPFAM" id="SSF54928">
    <property type="entry name" value="RNA-binding domain, RBD"/>
    <property type="match status" value="1"/>
</dbReference>
<feature type="region of interest" description="Disordered" evidence="1">
    <location>
        <begin position="311"/>
        <end position="333"/>
    </location>
</feature>
<dbReference type="GO" id="GO:0003676">
    <property type="term" value="F:nucleic acid binding"/>
    <property type="evidence" value="ECO:0007669"/>
    <property type="project" value="InterPro"/>
</dbReference>
<proteinExistence type="predicted"/>
<dbReference type="Gene3D" id="3.30.70.330">
    <property type="match status" value="1"/>
</dbReference>
<dbReference type="OrthoDB" id="201398at2759"/>
<sequence>MLGDLDSEPLLSNEGGAQGTISGADTYIYRAQAEEMFFYLFPRMRQDEMKKFMNILRKYSRQKGSNAARFIRRLDKSRLCDPWLVPWTIDHLMKSDIDSFQLQQRLAVLTDFNLDSHQESPPSVPPLTHAQINMSITSTPSILFAIKSMLKPTDDPQLPYQIPPLEMTQARDDFLEENLFSVDTEEARQEKEQLMSFSALLAESLPTASHRALVLQFEHIVNERLALVGANRKQPSTVTKKMANMTRQIAKIHAGVILGPLESYLFPDELDAEDHAAFTEIASASTAKTEKYIEEHLKELSTTLLPKLRERSPVERTPTELKSAERKKLKKQMEDTLEDLEGEREVLGKLMRERMQERVVKKSGRRRHFERCKMDAVLLPGLSLETDLVEYDSSSRIFLENLPIDVTEEEVMEAVAFCGPVKSVGIYNQRPDLDPLSKANPNIVTMKTHKKTKKKKAKTPGFYSEKKDQAITKFSPVYAIVDFEDAAALEVATSDNIRIFGIVIQKHCAAVTPASDFTSLFLEVPANVESSSPFRDSRLPEDTPLEYALELEMKLREMIGADMYVCMALGEHEWSTPDTCEINFPSHELAMMAKEKIESSLKMDERFKPVEAAAAYKFNWVKTGMDAIYHWRREVSIGGQ</sequence>
<keyword evidence="3" id="KW-1185">Reference proteome</keyword>